<name>A0A8T2NAR7_9TELE</name>
<reference evidence="1" key="1">
    <citation type="thesis" date="2021" institute="BYU ScholarsArchive" country="Provo, UT, USA">
        <title>Applications of and Algorithms for Genome Assembly and Genomic Analyses with an Emphasis on Marine Teleosts.</title>
        <authorList>
            <person name="Pickett B.D."/>
        </authorList>
    </citation>
    <scope>NUCLEOTIDE SEQUENCE</scope>
    <source>
        <strain evidence="1">HI-2016</strain>
    </source>
</reference>
<gene>
    <name evidence="1" type="ORF">JZ751_029893</name>
</gene>
<proteinExistence type="predicted"/>
<protein>
    <submittedName>
        <fullName evidence="1">Uncharacterized protein</fullName>
    </submittedName>
</protein>
<accession>A0A8T2NAR7</accession>
<comment type="caution">
    <text evidence="1">The sequence shown here is derived from an EMBL/GenBank/DDBJ whole genome shotgun (WGS) entry which is preliminary data.</text>
</comment>
<dbReference type="Proteomes" id="UP000824540">
    <property type="component" value="Unassembled WGS sequence"/>
</dbReference>
<evidence type="ECO:0000313" key="1">
    <source>
        <dbReference type="EMBL" id="KAG9337034.1"/>
    </source>
</evidence>
<evidence type="ECO:0000313" key="2">
    <source>
        <dbReference type="Proteomes" id="UP000824540"/>
    </source>
</evidence>
<dbReference type="EMBL" id="JAFBMS010000097">
    <property type="protein sequence ID" value="KAG9337034.1"/>
    <property type="molecule type" value="Genomic_DNA"/>
</dbReference>
<keyword evidence="2" id="KW-1185">Reference proteome</keyword>
<organism evidence="1 2">
    <name type="scientific">Albula glossodonta</name>
    <name type="common">roundjaw bonefish</name>
    <dbReference type="NCBI Taxonomy" id="121402"/>
    <lineage>
        <taxon>Eukaryota</taxon>
        <taxon>Metazoa</taxon>
        <taxon>Chordata</taxon>
        <taxon>Craniata</taxon>
        <taxon>Vertebrata</taxon>
        <taxon>Euteleostomi</taxon>
        <taxon>Actinopterygii</taxon>
        <taxon>Neopterygii</taxon>
        <taxon>Teleostei</taxon>
        <taxon>Albuliformes</taxon>
        <taxon>Albulidae</taxon>
        <taxon>Albula</taxon>
    </lineage>
</organism>
<sequence>MHTSVEDDVRHIQSLSDPENHSTVLKISGDVCTCQYACGSREEDAKDCEECFSFTKVRPKVISKYGHCKRDMRLSNNI</sequence>
<dbReference type="AlphaFoldDB" id="A0A8T2NAR7"/>